<accession>A0A1J1IUW2</accession>
<feature type="compositionally biased region" description="Polar residues" evidence="1">
    <location>
        <begin position="18"/>
        <end position="36"/>
    </location>
</feature>
<evidence type="ECO:0000313" key="2">
    <source>
        <dbReference type="EMBL" id="CRL04005.1"/>
    </source>
</evidence>
<feature type="region of interest" description="Disordered" evidence="1">
    <location>
        <begin position="1"/>
        <end position="37"/>
    </location>
</feature>
<sequence>MKRSRSTREVIEEKETQVYVNTNEPKETAGNTNNSDLDFHIFKDEEKEEKRFNWNGKNNLTTALNECMNQMCDSFPFACKPHTFKQLNEKVLKCSENQMTRNSLQPVHKTAKLQKTHWI</sequence>
<proteinExistence type="predicted"/>
<gene>
    <name evidence="2" type="ORF">CLUMA_CG017123</name>
</gene>
<name>A0A1J1IUW2_9DIPT</name>
<reference evidence="2 3" key="1">
    <citation type="submission" date="2015-04" db="EMBL/GenBank/DDBJ databases">
        <authorList>
            <person name="Syromyatnikov M.Y."/>
            <person name="Popov V.N."/>
        </authorList>
    </citation>
    <scope>NUCLEOTIDE SEQUENCE [LARGE SCALE GENOMIC DNA]</scope>
</reference>
<keyword evidence="3" id="KW-1185">Reference proteome</keyword>
<dbReference type="AlphaFoldDB" id="A0A1J1IUW2"/>
<evidence type="ECO:0000313" key="3">
    <source>
        <dbReference type="Proteomes" id="UP000183832"/>
    </source>
</evidence>
<organism evidence="2 3">
    <name type="scientific">Clunio marinus</name>
    <dbReference type="NCBI Taxonomy" id="568069"/>
    <lineage>
        <taxon>Eukaryota</taxon>
        <taxon>Metazoa</taxon>
        <taxon>Ecdysozoa</taxon>
        <taxon>Arthropoda</taxon>
        <taxon>Hexapoda</taxon>
        <taxon>Insecta</taxon>
        <taxon>Pterygota</taxon>
        <taxon>Neoptera</taxon>
        <taxon>Endopterygota</taxon>
        <taxon>Diptera</taxon>
        <taxon>Nematocera</taxon>
        <taxon>Chironomoidea</taxon>
        <taxon>Chironomidae</taxon>
        <taxon>Clunio</taxon>
    </lineage>
</organism>
<protein>
    <submittedName>
        <fullName evidence="2">CLUMA_CG017123, isoform A</fullName>
    </submittedName>
</protein>
<dbReference type="EMBL" id="CVRI01000061">
    <property type="protein sequence ID" value="CRL04005.1"/>
    <property type="molecule type" value="Genomic_DNA"/>
</dbReference>
<dbReference type="Proteomes" id="UP000183832">
    <property type="component" value="Unassembled WGS sequence"/>
</dbReference>
<evidence type="ECO:0000256" key="1">
    <source>
        <dbReference type="SAM" id="MobiDB-lite"/>
    </source>
</evidence>
<feature type="compositionally biased region" description="Basic and acidic residues" evidence="1">
    <location>
        <begin position="1"/>
        <end position="16"/>
    </location>
</feature>